<evidence type="ECO:0000313" key="10">
    <source>
        <dbReference type="EMBL" id="CAH0373014.1"/>
    </source>
</evidence>
<keyword evidence="2" id="KW-0813">Transport</keyword>
<keyword evidence="11" id="KW-1185">Reference proteome</keyword>
<evidence type="ECO:0000256" key="7">
    <source>
        <dbReference type="ARBA" id="ARBA00038475"/>
    </source>
</evidence>
<organism evidence="10 11">
    <name type="scientific">Pelagomonas calceolata</name>
    <dbReference type="NCBI Taxonomy" id="35677"/>
    <lineage>
        <taxon>Eukaryota</taxon>
        <taxon>Sar</taxon>
        <taxon>Stramenopiles</taxon>
        <taxon>Ochrophyta</taxon>
        <taxon>Pelagophyceae</taxon>
        <taxon>Pelagomonadales</taxon>
        <taxon>Pelagomonadaceae</taxon>
        <taxon>Pelagomonas</taxon>
    </lineage>
</organism>
<keyword evidence="3 8" id="KW-0812">Transmembrane</keyword>
<dbReference type="Gene3D" id="1.20.1280.290">
    <property type="match status" value="2"/>
</dbReference>
<dbReference type="Proteomes" id="UP000789595">
    <property type="component" value="Unassembled WGS sequence"/>
</dbReference>
<comment type="similarity">
    <text evidence="7 8">Belongs to the MPDU1 (TC 2.A.43.3) family.</text>
</comment>
<evidence type="ECO:0000256" key="1">
    <source>
        <dbReference type="ARBA" id="ARBA00004141"/>
    </source>
</evidence>
<dbReference type="InterPro" id="IPR016817">
    <property type="entry name" value="MannP-dilichol_defect-1"/>
</dbReference>
<dbReference type="GO" id="GO:0016020">
    <property type="term" value="C:membrane"/>
    <property type="evidence" value="ECO:0007669"/>
    <property type="project" value="UniProtKB-SubCell"/>
</dbReference>
<keyword evidence="6 8" id="KW-0472">Membrane</keyword>
<keyword evidence="4" id="KW-0677">Repeat</keyword>
<dbReference type="AlphaFoldDB" id="A0A8J2WYT9"/>
<evidence type="ECO:0000256" key="5">
    <source>
        <dbReference type="ARBA" id="ARBA00022989"/>
    </source>
</evidence>
<comment type="caution">
    <text evidence="10">The sequence shown here is derived from an EMBL/GenBank/DDBJ whole genome shotgun (WGS) entry which is preliminary data.</text>
</comment>
<feature type="transmembrane region" description="Helical" evidence="9">
    <location>
        <begin position="44"/>
        <end position="62"/>
    </location>
</feature>
<dbReference type="InterPro" id="IPR006603">
    <property type="entry name" value="PQ-loop_rpt"/>
</dbReference>
<evidence type="ECO:0000256" key="9">
    <source>
        <dbReference type="SAM" id="Phobius"/>
    </source>
</evidence>
<dbReference type="PANTHER" id="PTHR12226">
    <property type="entry name" value="MANNOSE-P-DOLICHOL UTILIZATION DEFECT 1 LEC35 -RELATED"/>
    <property type="match status" value="1"/>
</dbReference>
<evidence type="ECO:0000256" key="3">
    <source>
        <dbReference type="ARBA" id="ARBA00022692"/>
    </source>
</evidence>
<protein>
    <recommendedName>
        <fullName evidence="8">Mannose-P-dolichol utilization defect 1 protein homolog</fullName>
    </recommendedName>
</protein>
<reference evidence="10" key="1">
    <citation type="submission" date="2021-11" db="EMBL/GenBank/DDBJ databases">
        <authorList>
            <consortium name="Genoscope - CEA"/>
            <person name="William W."/>
        </authorList>
    </citation>
    <scope>NUCLEOTIDE SEQUENCE</scope>
</reference>
<dbReference type="SMART" id="SM00679">
    <property type="entry name" value="CTNS"/>
    <property type="match status" value="2"/>
</dbReference>
<evidence type="ECO:0000256" key="2">
    <source>
        <dbReference type="ARBA" id="ARBA00022448"/>
    </source>
</evidence>
<evidence type="ECO:0000256" key="8">
    <source>
        <dbReference type="PIRNR" id="PIRNR023381"/>
    </source>
</evidence>
<proteinExistence type="inferred from homology"/>
<dbReference type="PIRSF" id="PIRSF023381">
    <property type="entry name" value="MannP-dilichol_defect-1p"/>
    <property type="match status" value="1"/>
</dbReference>
<dbReference type="Pfam" id="PF04193">
    <property type="entry name" value="PQ-loop"/>
    <property type="match status" value="2"/>
</dbReference>
<dbReference type="EMBL" id="CAKKNE010000004">
    <property type="protein sequence ID" value="CAH0373014.1"/>
    <property type="molecule type" value="Genomic_DNA"/>
</dbReference>
<accession>A0A8J2WYT9</accession>
<comment type="subcellular location">
    <subcellularLocation>
        <location evidence="1 8">Membrane</location>
        <topology evidence="1 8">Multi-pass membrane protein</topology>
    </subcellularLocation>
</comment>
<gene>
    <name evidence="10" type="ORF">PECAL_4P01790</name>
</gene>
<evidence type="ECO:0000313" key="11">
    <source>
        <dbReference type="Proteomes" id="UP000789595"/>
    </source>
</evidence>
<name>A0A8J2WYT9_9STRA</name>
<feature type="transmembrane region" description="Helical" evidence="9">
    <location>
        <begin position="212"/>
        <end position="230"/>
    </location>
</feature>
<feature type="transmembrane region" description="Helical" evidence="9">
    <location>
        <begin position="138"/>
        <end position="157"/>
    </location>
</feature>
<feature type="transmembrane region" description="Helical" evidence="9">
    <location>
        <begin position="109"/>
        <end position="126"/>
    </location>
</feature>
<dbReference type="OrthoDB" id="271506at2759"/>
<dbReference type="PANTHER" id="PTHR12226:SF2">
    <property type="entry name" value="MANNOSE-P-DOLICHOL UTILIZATION DEFECT 1 PROTEIN"/>
    <property type="match status" value="1"/>
</dbReference>
<evidence type="ECO:0000256" key="4">
    <source>
        <dbReference type="ARBA" id="ARBA00022737"/>
    </source>
</evidence>
<keyword evidence="5 8" id="KW-1133">Transmembrane helix</keyword>
<sequence length="241" mass="25710">MPLLVFSDECWPIFLEGLKQLFVELDPVGCVRKLDYYLPCALDAVSRAASLCIVAGAALLKVPQILNVLKAKSADGLSLLSLELDVLVFIASIAYSVKLSYSLHSYGEQVLVLIQNVVLCLLAYGFEKNGTRGVMSAALGAGAVALCAATPLAYAWVLSSVSLVANIGSLVPQILKNRRRQETGALSAATVQMRLLGNAARLFTTAVESADAVLLLGYGASFTLNGMLAWQIRAYAPRKED</sequence>
<feature type="transmembrane region" description="Helical" evidence="9">
    <location>
        <begin position="74"/>
        <end position="97"/>
    </location>
</feature>
<evidence type="ECO:0000256" key="6">
    <source>
        <dbReference type="ARBA" id="ARBA00023136"/>
    </source>
</evidence>